<feature type="region of interest" description="Disordered" evidence="10">
    <location>
        <begin position="1"/>
        <end position="40"/>
    </location>
</feature>
<evidence type="ECO:0000256" key="5">
    <source>
        <dbReference type="ARBA" id="ARBA00022692"/>
    </source>
</evidence>
<proteinExistence type="inferred from homology"/>
<dbReference type="PANTHER" id="PTHR11214">
    <property type="entry name" value="BETA-1,3-N-ACETYLGLUCOSAMINYLTRANSFERASE"/>
    <property type="match status" value="1"/>
</dbReference>
<keyword evidence="13" id="KW-1185">Reference proteome</keyword>
<dbReference type="OrthoDB" id="2139606at2759"/>
<evidence type="ECO:0000256" key="2">
    <source>
        <dbReference type="ARBA" id="ARBA00008661"/>
    </source>
</evidence>
<dbReference type="GO" id="GO:0000139">
    <property type="term" value="C:Golgi membrane"/>
    <property type="evidence" value="ECO:0007669"/>
    <property type="project" value="UniProtKB-SubCell"/>
</dbReference>
<gene>
    <name evidence="12" type="ORF">EXIGLDRAFT_752454</name>
</gene>
<organism evidence="12 13">
    <name type="scientific">Exidia glandulosa HHB12029</name>
    <dbReference type="NCBI Taxonomy" id="1314781"/>
    <lineage>
        <taxon>Eukaryota</taxon>
        <taxon>Fungi</taxon>
        <taxon>Dikarya</taxon>
        <taxon>Basidiomycota</taxon>
        <taxon>Agaricomycotina</taxon>
        <taxon>Agaricomycetes</taxon>
        <taxon>Auriculariales</taxon>
        <taxon>Exidiaceae</taxon>
        <taxon>Exidia</taxon>
    </lineage>
</organism>
<dbReference type="Proteomes" id="UP000077266">
    <property type="component" value="Unassembled WGS sequence"/>
</dbReference>
<evidence type="ECO:0000256" key="6">
    <source>
        <dbReference type="ARBA" id="ARBA00022968"/>
    </source>
</evidence>
<evidence type="ECO:0000256" key="9">
    <source>
        <dbReference type="ARBA" id="ARBA00023136"/>
    </source>
</evidence>
<evidence type="ECO:0000256" key="8">
    <source>
        <dbReference type="ARBA" id="ARBA00023034"/>
    </source>
</evidence>
<sequence>MPVRLSIIKGRSANGSFSGNSDRESISSQPSTPLPSQNGFANGSTYYDDETAAPLLGQRSSTWLDDDMTTRRRRKPGRDGPAFLRPFRRAAQRCFHLPFCPTRPFTILFALAAIAGFVTSVTLFLMWYLNPDKVVLPWRAYCSVPPDPPSPPSIHASATDTVNPSQLLALYNSSAQLADPSIPLFPPRNLDVDWEALAPAGIFLGILTIDSAVERRMLARTTWAAHPRSRNGAFPGDGGHSTSRTIVRFVIGRPRKEWEQRVRLEQATYQDLIILDIPENMNSGKTHAYFAWAATNAWVPPHAPTATPYSFTYSDHRLPAPPLAPHDPRPPEKQKRADWTRPDFVLKADDDAFIMLAELEARLRIELHESRAQSLKQEPHSDPLSYWGYLVKNKFMAGEMYGMTWDLVQWVASEPKLRSMVRGAEDKQTAKWMRIHPHADRIRWKSEHCWIYDHPRADKVYAHGFLFPSEVRRVREEVRDAMRRVREAIRLGSSTTPGPGDTLLTRTDPPETDETTSTSPRADINTTLAKRVAEDDERDIDTDGRLHFDADGRLVALQDTTAPPAQGSGEDAREALDQLLPNTNTISTTAWYNDGYRAWFARTTVSIFGGKYISPVARLDGGPAGMVWTVEGLVEGSPMSRLKQLTNLVPAQAYAARESRKERYEGQRVGGTIAVHFIKKIPWYLETAVAFLGGDEEAEYGGSSPLWYPEL</sequence>
<keyword evidence="9 11" id="KW-0472">Membrane</keyword>
<keyword evidence="4" id="KW-0808">Transferase</keyword>
<feature type="compositionally biased region" description="Polar residues" evidence="10">
    <location>
        <begin position="13"/>
        <end position="40"/>
    </location>
</feature>
<evidence type="ECO:0000256" key="1">
    <source>
        <dbReference type="ARBA" id="ARBA00004323"/>
    </source>
</evidence>
<dbReference type="GO" id="GO:0051072">
    <property type="term" value="P:4,6-pyruvylated galactose residue biosynthetic process"/>
    <property type="evidence" value="ECO:0007669"/>
    <property type="project" value="TreeGrafter"/>
</dbReference>
<dbReference type="GO" id="GO:0016758">
    <property type="term" value="F:hexosyltransferase activity"/>
    <property type="evidence" value="ECO:0007669"/>
    <property type="project" value="InterPro"/>
</dbReference>
<evidence type="ECO:0000256" key="4">
    <source>
        <dbReference type="ARBA" id="ARBA00022679"/>
    </source>
</evidence>
<evidence type="ECO:0000256" key="7">
    <source>
        <dbReference type="ARBA" id="ARBA00022989"/>
    </source>
</evidence>
<comment type="subcellular location">
    <subcellularLocation>
        <location evidence="1">Golgi apparatus membrane</location>
        <topology evidence="1">Single-pass type II membrane protein</topology>
    </subcellularLocation>
</comment>
<dbReference type="InterPro" id="IPR002659">
    <property type="entry name" value="Glyco_trans_31"/>
</dbReference>
<evidence type="ECO:0000313" key="13">
    <source>
        <dbReference type="Proteomes" id="UP000077266"/>
    </source>
</evidence>
<feature type="transmembrane region" description="Helical" evidence="11">
    <location>
        <begin position="105"/>
        <end position="129"/>
    </location>
</feature>
<feature type="region of interest" description="Disordered" evidence="10">
    <location>
        <begin position="491"/>
        <end position="523"/>
    </location>
</feature>
<keyword evidence="3" id="KW-0328">Glycosyltransferase</keyword>
<dbReference type="STRING" id="1314781.A0A165EJS6"/>
<dbReference type="AlphaFoldDB" id="A0A165EJS6"/>
<evidence type="ECO:0000256" key="3">
    <source>
        <dbReference type="ARBA" id="ARBA00022676"/>
    </source>
</evidence>
<dbReference type="EMBL" id="KV426136">
    <property type="protein sequence ID" value="KZV87101.1"/>
    <property type="molecule type" value="Genomic_DNA"/>
</dbReference>
<evidence type="ECO:0000256" key="11">
    <source>
        <dbReference type="SAM" id="Phobius"/>
    </source>
</evidence>
<evidence type="ECO:0000256" key="10">
    <source>
        <dbReference type="SAM" id="MobiDB-lite"/>
    </source>
</evidence>
<comment type="similarity">
    <text evidence="2">Belongs to the glycosyltransferase 31 family.</text>
</comment>
<keyword evidence="7 11" id="KW-1133">Transmembrane helix</keyword>
<accession>A0A165EJS6</accession>
<keyword evidence="5 11" id="KW-0812">Transmembrane</keyword>
<name>A0A165EJS6_EXIGL</name>
<reference evidence="12 13" key="1">
    <citation type="journal article" date="2016" name="Mol. Biol. Evol.">
        <title>Comparative Genomics of Early-Diverging Mushroom-Forming Fungi Provides Insights into the Origins of Lignocellulose Decay Capabilities.</title>
        <authorList>
            <person name="Nagy L.G."/>
            <person name="Riley R."/>
            <person name="Tritt A."/>
            <person name="Adam C."/>
            <person name="Daum C."/>
            <person name="Floudas D."/>
            <person name="Sun H."/>
            <person name="Yadav J.S."/>
            <person name="Pangilinan J."/>
            <person name="Larsson K.H."/>
            <person name="Matsuura K."/>
            <person name="Barry K."/>
            <person name="Labutti K."/>
            <person name="Kuo R."/>
            <person name="Ohm R.A."/>
            <person name="Bhattacharya S.S."/>
            <person name="Shirouzu T."/>
            <person name="Yoshinaga Y."/>
            <person name="Martin F.M."/>
            <person name="Grigoriev I.V."/>
            <person name="Hibbett D.S."/>
        </authorList>
    </citation>
    <scope>NUCLEOTIDE SEQUENCE [LARGE SCALE GENOMIC DNA]</scope>
    <source>
        <strain evidence="12 13">HHB12029</strain>
    </source>
</reference>
<dbReference type="InParanoid" id="A0A165EJS6"/>
<evidence type="ECO:0000313" key="12">
    <source>
        <dbReference type="EMBL" id="KZV87101.1"/>
    </source>
</evidence>
<protein>
    <recommendedName>
        <fullName evidence="14">Glycosyltransferase family 31 protein</fullName>
    </recommendedName>
</protein>
<dbReference type="PANTHER" id="PTHR11214:SF333">
    <property type="entry name" value="GLYCOSYLTRANSFERASE FAMILY 31 PROTEIN"/>
    <property type="match status" value="1"/>
</dbReference>
<keyword evidence="6" id="KW-0735">Signal-anchor</keyword>
<keyword evidence="8" id="KW-0333">Golgi apparatus</keyword>
<evidence type="ECO:0008006" key="14">
    <source>
        <dbReference type="Google" id="ProtNLM"/>
    </source>
</evidence>